<evidence type="ECO:0000313" key="5">
    <source>
        <dbReference type="Proteomes" id="UP000241203"/>
    </source>
</evidence>
<keyword evidence="1" id="KW-1133">Transmembrane helix</keyword>
<feature type="chain" id="PRO_5015145426" description="LPXTG-motif cell wall-anchored protein" evidence="2">
    <location>
        <begin position="26"/>
        <end position="178"/>
    </location>
</feature>
<evidence type="ECO:0000256" key="1">
    <source>
        <dbReference type="SAM" id="Phobius"/>
    </source>
</evidence>
<evidence type="ECO:0000313" key="6">
    <source>
        <dbReference type="Proteomes" id="UP000268291"/>
    </source>
</evidence>
<organism evidence="3 5">
    <name type="scientific">Labedella gwakjiensis</name>
    <dbReference type="NCBI Taxonomy" id="390269"/>
    <lineage>
        <taxon>Bacteria</taxon>
        <taxon>Bacillati</taxon>
        <taxon>Actinomycetota</taxon>
        <taxon>Actinomycetes</taxon>
        <taxon>Micrococcales</taxon>
        <taxon>Microbacteriaceae</taxon>
        <taxon>Labedella</taxon>
    </lineage>
</organism>
<dbReference type="InterPro" id="IPR010916">
    <property type="entry name" value="TonB_box_CS"/>
</dbReference>
<dbReference type="RefSeq" id="WP_106563852.1">
    <property type="nucleotide sequence ID" value="NZ_PYAU01000001.1"/>
</dbReference>
<dbReference type="OrthoDB" id="5084279at2"/>
<name>A0A2P8GY91_9MICO</name>
<reference evidence="3 5" key="1">
    <citation type="submission" date="2018-03" db="EMBL/GenBank/DDBJ databases">
        <title>Genomic Encyclopedia of Archaeal and Bacterial Type Strains, Phase II (KMG-II): from individual species to whole genera.</title>
        <authorList>
            <person name="Goeker M."/>
        </authorList>
    </citation>
    <scope>NUCLEOTIDE SEQUENCE [LARGE SCALE GENOMIC DNA]</scope>
    <source>
        <strain evidence="3 5">DSM 21548</strain>
    </source>
</reference>
<evidence type="ECO:0008006" key="7">
    <source>
        <dbReference type="Google" id="ProtNLM"/>
    </source>
</evidence>
<keyword evidence="6" id="KW-1185">Reference proteome</keyword>
<comment type="caution">
    <text evidence="3">The sequence shown here is derived from an EMBL/GenBank/DDBJ whole genome shotgun (WGS) entry which is preliminary data.</text>
</comment>
<gene>
    <name evidence="3" type="ORF">CLV49_2541</name>
    <name evidence="4" type="ORF">ELQ93_06515</name>
</gene>
<dbReference type="EMBL" id="PYAU01000001">
    <property type="protein sequence ID" value="PSL38911.1"/>
    <property type="molecule type" value="Genomic_DNA"/>
</dbReference>
<keyword evidence="2" id="KW-0732">Signal</keyword>
<dbReference type="EMBL" id="RZGY01000001">
    <property type="protein sequence ID" value="RUQ86625.1"/>
    <property type="molecule type" value="Genomic_DNA"/>
</dbReference>
<accession>A0A2P8GY91</accession>
<sequence length="178" mass="17171">MFKKIIAGAGIALVALFAVPTAAQALYAPEDSITVTGTPAPGGTVTVTIDAAFTPGEDVSFTLTGENASAATLAVFKAAVETKSLTKAADASGSAALDVTLPANASGTYTITGTGLSSGIVGTAAVTVVAGDGSGTDDGDGLAVTGGTALTAIWIAGGALALGIVLLLVRTMRRKASV</sequence>
<dbReference type="Proteomes" id="UP000268291">
    <property type="component" value="Unassembled WGS sequence"/>
</dbReference>
<reference evidence="4 6" key="2">
    <citation type="submission" date="2018-12" db="EMBL/GenBank/DDBJ databases">
        <authorList>
            <person name="hu s."/>
            <person name="Xu Y."/>
            <person name="Xu B."/>
            <person name="Li F."/>
        </authorList>
    </citation>
    <scope>NUCLEOTIDE SEQUENCE [LARGE SCALE GENOMIC DNA]</scope>
    <source>
        <strain evidence="4 6">KSW2-17</strain>
    </source>
</reference>
<dbReference type="PROSITE" id="PS00430">
    <property type="entry name" value="TONB_DEPENDENT_REC_1"/>
    <property type="match status" value="1"/>
</dbReference>
<evidence type="ECO:0000313" key="3">
    <source>
        <dbReference type="EMBL" id="PSL38911.1"/>
    </source>
</evidence>
<proteinExistence type="predicted"/>
<dbReference type="Proteomes" id="UP000241203">
    <property type="component" value="Unassembled WGS sequence"/>
</dbReference>
<evidence type="ECO:0000256" key="2">
    <source>
        <dbReference type="SAM" id="SignalP"/>
    </source>
</evidence>
<keyword evidence="1" id="KW-0812">Transmembrane</keyword>
<feature type="transmembrane region" description="Helical" evidence="1">
    <location>
        <begin position="149"/>
        <end position="169"/>
    </location>
</feature>
<feature type="signal peptide" evidence="2">
    <location>
        <begin position="1"/>
        <end position="25"/>
    </location>
</feature>
<evidence type="ECO:0000313" key="4">
    <source>
        <dbReference type="EMBL" id="RUQ86625.1"/>
    </source>
</evidence>
<dbReference type="AlphaFoldDB" id="A0A2P8GY91"/>
<keyword evidence="1" id="KW-0472">Membrane</keyword>
<protein>
    <recommendedName>
        <fullName evidence="7">LPXTG-motif cell wall-anchored protein</fullName>
    </recommendedName>
</protein>